<evidence type="ECO:0000313" key="2">
    <source>
        <dbReference type="EMBL" id="KAF0043788.1"/>
    </source>
</evidence>
<reference evidence="2 3" key="1">
    <citation type="submission" date="2019-06" db="EMBL/GenBank/DDBJ databases">
        <title>Draft genomes of female and male turbot (Scophthalmus maximus).</title>
        <authorList>
            <person name="Xu H."/>
            <person name="Xu X.-W."/>
            <person name="Shao C."/>
            <person name="Chen S."/>
        </authorList>
    </citation>
    <scope>NUCLEOTIDE SEQUENCE [LARGE SCALE GENOMIC DNA]</scope>
    <source>
        <strain evidence="2">Ysfricsl-2016a</strain>
        <tissue evidence="2">Blood</tissue>
    </source>
</reference>
<comment type="caution">
    <text evidence="2">The sequence shown here is derived from an EMBL/GenBank/DDBJ whole genome shotgun (WGS) entry which is preliminary data.</text>
</comment>
<evidence type="ECO:0000313" key="3">
    <source>
        <dbReference type="Proteomes" id="UP000438429"/>
    </source>
</evidence>
<name>A0A6A4TH57_SCOMX</name>
<dbReference type="Proteomes" id="UP000438429">
    <property type="component" value="Unassembled WGS sequence"/>
</dbReference>
<dbReference type="AlphaFoldDB" id="A0A6A4TH57"/>
<organism evidence="2 3">
    <name type="scientific">Scophthalmus maximus</name>
    <name type="common">Turbot</name>
    <name type="synonym">Psetta maxima</name>
    <dbReference type="NCBI Taxonomy" id="52904"/>
    <lineage>
        <taxon>Eukaryota</taxon>
        <taxon>Metazoa</taxon>
        <taxon>Chordata</taxon>
        <taxon>Craniata</taxon>
        <taxon>Vertebrata</taxon>
        <taxon>Euteleostomi</taxon>
        <taxon>Actinopterygii</taxon>
        <taxon>Neopterygii</taxon>
        <taxon>Teleostei</taxon>
        <taxon>Neoteleostei</taxon>
        <taxon>Acanthomorphata</taxon>
        <taxon>Carangaria</taxon>
        <taxon>Pleuronectiformes</taxon>
        <taxon>Pleuronectoidei</taxon>
        <taxon>Scophthalmidae</taxon>
        <taxon>Scophthalmus</taxon>
    </lineage>
</organism>
<accession>A0A6A4TH57</accession>
<dbReference type="EMBL" id="VEVO01000003">
    <property type="protein sequence ID" value="KAF0043788.1"/>
    <property type="molecule type" value="Genomic_DNA"/>
</dbReference>
<evidence type="ECO:0000256" key="1">
    <source>
        <dbReference type="SAM" id="MobiDB-lite"/>
    </source>
</evidence>
<proteinExistence type="predicted"/>
<gene>
    <name evidence="2" type="ORF">F2P81_002946</name>
</gene>
<feature type="compositionally biased region" description="Basic and acidic residues" evidence="1">
    <location>
        <begin position="27"/>
        <end position="36"/>
    </location>
</feature>
<feature type="region of interest" description="Disordered" evidence="1">
    <location>
        <begin position="1"/>
        <end position="55"/>
    </location>
</feature>
<protein>
    <submittedName>
        <fullName evidence="2">Uncharacterized protein</fullName>
    </submittedName>
</protein>
<sequence>MERPPRGHVLQAHRPSSAHTGSARLVTGDDRRREAWSSRAATRRSPVAGHRGNDRVDIYNGLNHDSSAPCRMKTFDCVWLRRREEAEAACCIVPPPCVCESVFQNVF</sequence>